<sequence length="296" mass="32122">MPEISLAFGSNSIATVSTIGAALLELSIDSKQLITRPRDPLKIFAGSVLAPWQNRLAKGKWVDSDGQVRSLPINESDLNNALHGMVFEADFSIREQTANKVTLGTLLAGQTGYPYSLDIEVTYELKEHGLWCGFAVTNNSKTAAPLAVGFHPYFSIGNAGDASLLIPAASYYTQDANKIPVSKHSVDGTAFDFRSEKSLADAKLDDYFTDLVATDDDFISRLETPDWTLELRQSAELSHLVVYLTHEYESDGGRVSAIALEPATAPANALNSKEDLAYIEPAETFVGSWSVRLAAE</sequence>
<gene>
    <name evidence="1" type="ORF">UFOPK1537_00226</name>
</gene>
<dbReference type="GO" id="GO:0006006">
    <property type="term" value="P:glucose metabolic process"/>
    <property type="evidence" value="ECO:0007669"/>
    <property type="project" value="TreeGrafter"/>
</dbReference>
<accession>A0A6J6CIV5</accession>
<reference evidence="1" key="1">
    <citation type="submission" date="2020-05" db="EMBL/GenBank/DDBJ databases">
        <authorList>
            <person name="Chiriac C."/>
            <person name="Salcher M."/>
            <person name="Ghai R."/>
            <person name="Kavagutti S V."/>
        </authorList>
    </citation>
    <scope>NUCLEOTIDE SEQUENCE</scope>
</reference>
<dbReference type="PANTHER" id="PTHR10091">
    <property type="entry name" value="ALDOSE-1-EPIMERASE"/>
    <property type="match status" value="1"/>
</dbReference>
<dbReference type="SUPFAM" id="SSF74650">
    <property type="entry name" value="Galactose mutarotase-like"/>
    <property type="match status" value="1"/>
</dbReference>
<dbReference type="AlphaFoldDB" id="A0A6J6CIV5"/>
<dbReference type="InterPro" id="IPR014718">
    <property type="entry name" value="GH-type_carb-bd"/>
</dbReference>
<evidence type="ECO:0000313" key="1">
    <source>
        <dbReference type="EMBL" id="CAB4549738.1"/>
    </source>
</evidence>
<dbReference type="Gene3D" id="2.70.98.10">
    <property type="match status" value="1"/>
</dbReference>
<protein>
    <submittedName>
        <fullName evidence="1">Unannotated protein</fullName>
    </submittedName>
</protein>
<dbReference type="EMBL" id="CAEZSX010000019">
    <property type="protein sequence ID" value="CAB4549738.1"/>
    <property type="molecule type" value="Genomic_DNA"/>
</dbReference>
<dbReference type="GO" id="GO:0033499">
    <property type="term" value="P:galactose catabolic process via UDP-galactose, Leloir pathway"/>
    <property type="evidence" value="ECO:0007669"/>
    <property type="project" value="TreeGrafter"/>
</dbReference>
<dbReference type="GO" id="GO:0004034">
    <property type="term" value="F:aldose 1-epimerase activity"/>
    <property type="evidence" value="ECO:0007669"/>
    <property type="project" value="TreeGrafter"/>
</dbReference>
<dbReference type="GO" id="GO:0030246">
    <property type="term" value="F:carbohydrate binding"/>
    <property type="evidence" value="ECO:0007669"/>
    <property type="project" value="InterPro"/>
</dbReference>
<dbReference type="InterPro" id="IPR008183">
    <property type="entry name" value="Aldose_1/G6P_1-epimerase"/>
</dbReference>
<dbReference type="PANTHER" id="PTHR10091:SF0">
    <property type="entry name" value="GALACTOSE MUTAROTASE"/>
    <property type="match status" value="1"/>
</dbReference>
<name>A0A6J6CIV5_9ZZZZ</name>
<proteinExistence type="predicted"/>
<dbReference type="InterPro" id="IPR011013">
    <property type="entry name" value="Gal_mutarotase_sf_dom"/>
</dbReference>
<organism evidence="1">
    <name type="scientific">freshwater metagenome</name>
    <dbReference type="NCBI Taxonomy" id="449393"/>
    <lineage>
        <taxon>unclassified sequences</taxon>
        <taxon>metagenomes</taxon>
        <taxon>ecological metagenomes</taxon>
    </lineage>
</organism>
<dbReference type="Pfam" id="PF01263">
    <property type="entry name" value="Aldose_epim"/>
    <property type="match status" value="1"/>
</dbReference>